<protein>
    <submittedName>
        <fullName evidence="2">Uncharacterized protein</fullName>
    </submittedName>
</protein>
<gene>
    <name evidence="2" type="ORF">H0235_012141</name>
</gene>
<evidence type="ECO:0000313" key="2">
    <source>
        <dbReference type="EMBL" id="KAF7415549.1"/>
    </source>
</evidence>
<accession>A0A834NQ85</accession>
<dbReference type="AlphaFoldDB" id="A0A834NQ85"/>
<proteinExistence type="predicted"/>
<dbReference type="Proteomes" id="UP000600918">
    <property type="component" value="Unassembled WGS sequence"/>
</dbReference>
<keyword evidence="3" id="KW-1185">Reference proteome</keyword>
<comment type="caution">
    <text evidence="2">The sequence shown here is derived from an EMBL/GenBank/DDBJ whole genome shotgun (WGS) entry which is preliminary data.</text>
</comment>
<evidence type="ECO:0000256" key="1">
    <source>
        <dbReference type="SAM" id="MobiDB-lite"/>
    </source>
</evidence>
<organism evidence="2 3">
    <name type="scientific">Vespula pensylvanica</name>
    <name type="common">Western yellow jacket</name>
    <name type="synonym">Wasp</name>
    <dbReference type="NCBI Taxonomy" id="30213"/>
    <lineage>
        <taxon>Eukaryota</taxon>
        <taxon>Metazoa</taxon>
        <taxon>Ecdysozoa</taxon>
        <taxon>Arthropoda</taxon>
        <taxon>Hexapoda</taxon>
        <taxon>Insecta</taxon>
        <taxon>Pterygota</taxon>
        <taxon>Neoptera</taxon>
        <taxon>Endopterygota</taxon>
        <taxon>Hymenoptera</taxon>
        <taxon>Apocrita</taxon>
        <taxon>Aculeata</taxon>
        <taxon>Vespoidea</taxon>
        <taxon>Vespidae</taxon>
        <taxon>Vespinae</taxon>
        <taxon>Vespula</taxon>
    </lineage>
</organism>
<sequence length="112" mass="12720">MLELEEQSEQVPDNCRLSKTLPFYHSDHSNLSKKSYELPLALSDSQIHVPKREIGRGFGREKKEKEVGKEEGEEEENSSGVWPRHSRVSRGCKWPGAGIQKLNEKEAVLVSC</sequence>
<feature type="compositionally biased region" description="Basic and acidic residues" evidence="1">
    <location>
        <begin position="54"/>
        <end position="70"/>
    </location>
</feature>
<evidence type="ECO:0000313" key="3">
    <source>
        <dbReference type="Proteomes" id="UP000600918"/>
    </source>
</evidence>
<name>A0A834NQ85_VESPE</name>
<dbReference type="EMBL" id="JACSDY010000011">
    <property type="protein sequence ID" value="KAF7415549.1"/>
    <property type="molecule type" value="Genomic_DNA"/>
</dbReference>
<reference evidence="2" key="1">
    <citation type="journal article" date="2020" name="G3 (Bethesda)">
        <title>High-Quality Assemblies for Three Invasive Social Wasps from the &lt;i&gt;Vespula&lt;/i&gt; Genus.</title>
        <authorList>
            <person name="Harrop T.W.R."/>
            <person name="Guhlin J."/>
            <person name="McLaughlin G.M."/>
            <person name="Permina E."/>
            <person name="Stockwell P."/>
            <person name="Gilligan J."/>
            <person name="Le Lec M.F."/>
            <person name="Gruber M.A.M."/>
            <person name="Quinn O."/>
            <person name="Lovegrove M."/>
            <person name="Duncan E.J."/>
            <person name="Remnant E.J."/>
            <person name="Van Eeckhoven J."/>
            <person name="Graham B."/>
            <person name="Knapp R.A."/>
            <person name="Langford K.W."/>
            <person name="Kronenberg Z."/>
            <person name="Press M.O."/>
            <person name="Eacker S.M."/>
            <person name="Wilson-Rankin E.E."/>
            <person name="Purcell J."/>
            <person name="Lester P.J."/>
            <person name="Dearden P.K."/>
        </authorList>
    </citation>
    <scope>NUCLEOTIDE SEQUENCE</scope>
    <source>
        <strain evidence="2">Volc-1</strain>
    </source>
</reference>
<feature type="region of interest" description="Disordered" evidence="1">
    <location>
        <begin position="54"/>
        <end position="89"/>
    </location>
</feature>